<dbReference type="InterPro" id="IPR001647">
    <property type="entry name" value="HTH_TetR"/>
</dbReference>
<dbReference type="EMBL" id="BJFL01000010">
    <property type="protein sequence ID" value="GDY30839.1"/>
    <property type="molecule type" value="Genomic_DNA"/>
</dbReference>
<dbReference type="RefSeq" id="WP_137813956.1">
    <property type="nucleotide sequence ID" value="NZ_BJFL01000010.1"/>
</dbReference>
<reference evidence="7" key="1">
    <citation type="submission" date="2019-04" db="EMBL/GenBank/DDBJ databases">
        <title>Draft genome sequence of Pseudonocardiaceae bacterium SL3-2-4.</title>
        <authorList>
            <person name="Ningsih F."/>
            <person name="Yokota A."/>
            <person name="Sakai Y."/>
            <person name="Nanatani K."/>
            <person name="Yabe S."/>
            <person name="Oetari A."/>
            <person name="Sjamsuridzal W."/>
        </authorList>
    </citation>
    <scope>NUCLEOTIDE SEQUENCE [LARGE SCALE GENOMIC DNA]</scope>
    <source>
        <strain evidence="7">SL3-2-4</strain>
    </source>
</reference>
<dbReference type="SUPFAM" id="SSF46689">
    <property type="entry name" value="Homeodomain-like"/>
    <property type="match status" value="1"/>
</dbReference>
<dbReference type="SUPFAM" id="SSF48498">
    <property type="entry name" value="Tetracyclin repressor-like, C-terminal domain"/>
    <property type="match status" value="1"/>
</dbReference>
<dbReference type="PROSITE" id="PS50977">
    <property type="entry name" value="HTH_TETR_2"/>
    <property type="match status" value="1"/>
</dbReference>
<keyword evidence="3" id="KW-0804">Transcription</keyword>
<dbReference type="AlphaFoldDB" id="A0A4D4J8V2"/>
<evidence type="ECO:0000256" key="2">
    <source>
        <dbReference type="ARBA" id="ARBA00023125"/>
    </source>
</evidence>
<evidence type="ECO:0000256" key="4">
    <source>
        <dbReference type="PROSITE-ProRule" id="PRU00335"/>
    </source>
</evidence>
<keyword evidence="7" id="KW-1185">Reference proteome</keyword>
<dbReference type="Gene3D" id="1.10.357.10">
    <property type="entry name" value="Tetracycline Repressor, domain 2"/>
    <property type="match status" value="1"/>
</dbReference>
<feature type="domain" description="HTH tetR-type" evidence="5">
    <location>
        <begin position="10"/>
        <end position="70"/>
    </location>
</feature>
<dbReference type="InterPro" id="IPR036271">
    <property type="entry name" value="Tet_transcr_reg_TetR-rel_C_sf"/>
</dbReference>
<feature type="DNA-binding region" description="H-T-H motif" evidence="4">
    <location>
        <begin position="33"/>
        <end position="52"/>
    </location>
</feature>
<evidence type="ECO:0000259" key="5">
    <source>
        <dbReference type="PROSITE" id="PS50977"/>
    </source>
</evidence>
<dbReference type="PRINTS" id="PR00455">
    <property type="entry name" value="HTHTETR"/>
</dbReference>
<protein>
    <submittedName>
        <fullName evidence="6">TetR family transcriptional regulator</fullName>
    </submittedName>
</protein>
<dbReference type="PANTHER" id="PTHR30055">
    <property type="entry name" value="HTH-TYPE TRANSCRIPTIONAL REGULATOR RUTR"/>
    <property type="match status" value="1"/>
</dbReference>
<proteinExistence type="predicted"/>
<sequence length="211" mass="22682">MRRRQEERSQATRAALVGHARRLFAERGYAAVPADEVVAAAGVTRGALYHHYGDKQGLFRAVFEEIEREVTEQVAEAIVGEDDLWQVMLRGLAAFLDACERPEVVRIGLTDAPAVLGWQTWREIEAEHGLGLIIALLERAINEGVIAPQPVPVLAQIVLGALIEAALLIAAAEDRQAARAAAERSVQTLVSGLLVDSAARGAEAPGGRPTQ</sequence>
<keyword evidence="2 4" id="KW-0238">DNA-binding</keyword>
<name>A0A4D4J8V2_9PSEU</name>
<dbReference type="OrthoDB" id="9805134at2"/>
<organism evidence="6 7">
    <name type="scientific">Gandjariella thermophila</name>
    <dbReference type="NCBI Taxonomy" id="1931992"/>
    <lineage>
        <taxon>Bacteria</taxon>
        <taxon>Bacillati</taxon>
        <taxon>Actinomycetota</taxon>
        <taxon>Actinomycetes</taxon>
        <taxon>Pseudonocardiales</taxon>
        <taxon>Pseudonocardiaceae</taxon>
        <taxon>Gandjariella</taxon>
    </lineage>
</organism>
<dbReference type="GO" id="GO:0003700">
    <property type="term" value="F:DNA-binding transcription factor activity"/>
    <property type="evidence" value="ECO:0007669"/>
    <property type="project" value="TreeGrafter"/>
</dbReference>
<evidence type="ECO:0000313" key="6">
    <source>
        <dbReference type="EMBL" id="GDY30839.1"/>
    </source>
</evidence>
<evidence type="ECO:0000256" key="1">
    <source>
        <dbReference type="ARBA" id="ARBA00023015"/>
    </source>
</evidence>
<dbReference type="InterPro" id="IPR050109">
    <property type="entry name" value="HTH-type_TetR-like_transc_reg"/>
</dbReference>
<dbReference type="GO" id="GO:0000976">
    <property type="term" value="F:transcription cis-regulatory region binding"/>
    <property type="evidence" value="ECO:0007669"/>
    <property type="project" value="TreeGrafter"/>
</dbReference>
<dbReference type="InterPro" id="IPR009057">
    <property type="entry name" value="Homeodomain-like_sf"/>
</dbReference>
<dbReference type="PANTHER" id="PTHR30055:SF234">
    <property type="entry name" value="HTH-TYPE TRANSCRIPTIONAL REGULATOR BETI"/>
    <property type="match status" value="1"/>
</dbReference>
<keyword evidence="1" id="KW-0805">Transcription regulation</keyword>
<dbReference type="Pfam" id="PF00440">
    <property type="entry name" value="TetR_N"/>
    <property type="match status" value="1"/>
</dbReference>
<evidence type="ECO:0000313" key="7">
    <source>
        <dbReference type="Proteomes" id="UP000298860"/>
    </source>
</evidence>
<accession>A0A4D4J8V2</accession>
<dbReference type="Pfam" id="PF21351">
    <property type="entry name" value="TetR_C_41"/>
    <property type="match status" value="1"/>
</dbReference>
<gene>
    <name evidence="6" type="ORF">GTS_24720</name>
</gene>
<dbReference type="Proteomes" id="UP000298860">
    <property type="component" value="Unassembled WGS sequence"/>
</dbReference>
<evidence type="ECO:0000256" key="3">
    <source>
        <dbReference type="ARBA" id="ARBA00023163"/>
    </source>
</evidence>
<comment type="caution">
    <text evidence="6">The sequence shown here is derived from an EMBL/GenBank/DDBJ whole genome shotgun (WGS) entry which is preliminary data.</text>
</comment>
<dbReference type="InterPro" id="IPR049484">
    <property type="entry name" value="Rv0078-like_C"/>
</dbReference>